<dbReference type="Proteomes" id="UP000681967">
    <property type="component" value="Unassembled WGS sequence"/>
</dbReference>
<organism evidence="2 4">
    <name type="scientific">Rotaria magnacalcarata</name>
    <dbReference type="NCBI Taxonomy" id="392030"/>
    <lineage>
        <taxon>Eukaryota</taxon>
        <taxon>Metazoa</taxon>
        <taxon>Spiralia</taxon>
        <taxon>Gnathifera</taxon>
        <taxon>Rotifera</taxon>
        <taxon>Eurotatoria</taxon>
        <taxon>Bdelloidea</taxon>
        <taxon>Philodinida</taxon>
        <taxon>Philodinidae</taxon>
        <taxon>Rotaria</taxon>
    </lineage>
</organism>
<evidence type="ECO:0000313" key="4">
    <source>
        <dbReference type="Proteomes" id="UP000681967"/>
    </source>
</evidence>
<reference evidence="2" key="1">
    <citation type="submission" date="2021-02" db="EMBL/GenBank/DDBJ databases">
        <authorList>
            <person name="Nowell W R."/>
        </authorList>
    </citation>
    <scope>NUCLEOTIDE SEQUENCE</scope>
</reference>
<dbReference type="InterPro" id="IPR011989">
    <property type="entry name" value="ARM-like"/>
</dbReference>
<dbReference type="InterPro" id="IPR012502">
    <property type="entry name" value="WAPL_dom"/>
</dbReference>
<dbReference type="AlphaFoldDB" id="A0A8S2W1Z5"/>
<gene>
    <name evidence="2" type="ORF">BYL167_LOCUS32133</name>
    <name evidence="3" type="ORF">GIL414_LOCUS38660</name>
</gene>
<evidence type="ECO:0000313" key="3">
    <source>
        <dbReference type="EMBL" id="CAF4594816.1"/>
    </source>
</evidence>
<dbReference type="EMBL" id="CAJOBH010058715">
    <property type="protein sequence ID" value="CAF4414116.1"/>
    <property type="molecule type" value="Genomic_DNA"/>
</dbReference>
<proteinExistence type="predicted"/>
<comment type="caution">
    <text evidence="2">The sequence shown here is derived from an EMBL/GenBank/DDBJ whole genome shotgun (WGS) entry which is preliminary data.</text>
</comment>
<evidence type="ECO:0000259" key="1">
    <source>
        <dbReference type="PROSITE" id="PS51271"/>
    </source>
</evidence>
<dbReference type="PROSITE" id="PS51271">
    <property type="entry name" value="WAPL"/>
    <property type="match status" value="1"/>
</dbReference>
<accession>A0A8S2W1Z5</accession>
<feature type="non-terminal residue" evidence="2">
    <location>
        <position position="45"/>
    </location>
</feature>
<protein>
    <recommendedName>
        <fullName evidence="1">WAPL domain-containing protein</fullName>
    </recommendedName>
</protein>
<dbReference type="Proteomes" id="UP000681720">
    <property type="component" value="Unassembled WGS sequence"/>
</dbReference>
<dbReference type="Gene3D" id="1.25.10.10">
    <property type="entry name" value="Leucine-rich Repeat Variant"/>
    <property type="match status" value="1"/>
</dbReference>
<name>A0A8S2W1Z5_9BILA</name>
<evidence type="ECO:0000313" key="2">
    <source>
        <dbReference type="EMBL" id="CAF4414116.1"/>
    </source>
</evidence>
<feature type="domain" description="WAPL" evidence="1">
    <location>
        <begin position="1"/>
        <end position="45"/>
    </location>
</feature>
<sequence>MYTIVPNIRQPTTCEELGETQSYIDDMEYLLAGFQSDKLLSSRCL</sequence>
<dbReference type="EMBL" id="CAJOBJ010102602">
    <property type="protein sequence ID" value="CAF4594816.1"/>
    <property type="molecule type" value="Genomic_DNA"/>
</dbReference>